<accession>A0ABX1BTJ0</accession>
<evidence type="ECO:0000256" key="2">
    <source>
        <dbReference type="SAM" id="MobiDB-lite"/>
    </source>
</evidence>
<dbReference type="InterPro" id="IPR044548">
    <property type="entry name" value="AF0060_NTP-PPase_MazG-like"/>
</dbReference>
<dbReference type="Gene3D" id="1.10.287.1080">
    <property type="entry name" value="MazG-like"/>
    <property type="match status" value="1"/>
</dbReference>
<feature type="region of interest" description="Disordered" evidence="2">
    <location>
        <begin position="90"/>
        <end position="137"/>
    </location>
</feature>
<feature type="region of interest" description="Disordered" evidence="2">
    <location>
        <begin position="61"/>
        <end position="80"/>
    </location>
</feature>
<dbReference type="InterPro" id="IPR036890">
    <property type="entry name" value="HATPase_C_sf"/>
</dbReference>
<dbReference type="SUPFAM" id="SSF101386">
    <property type="entry name" value="all-alpha NTP pyrophosphatases"/>
    <property type="match status" value="1"/>
</dbReference>
<dbReference type="SUPFAM" id="SSF55874">
    <property type="entry name" value="ATPase domain of HSP90 chaperone/DNA topoisomerase II/histidine kinase"/>
    <property type="match status" value="1"/>
</dbReference>
<keyword evidence="1" id="KW-0808">Transferase</keyword>
<proteinExistence type="predicted"/>
<dbReference type="InterPro" id="IPR003594">
    <property type="entry name" value="HATPase_dom"/>
</dbReference>
<dbReference type="PANTHER" id="PTHR35526">
    <property type="entry name" value="ANTI-SIGMA-F FACTOR RSBW-RELATED"/>
    <property type="match status" value="1"/>
</dbReference>
<evidence type="ECO:0000313" key="5">
    <source>
        <dbReference type="Proteomes" id="UP000695264"/>
    </source>
</evidence>
<reference evidence="4 5" key="1">
    <citation type="submission" date="2020-03" db="EMBL/GenBank/DDBJ databases">
        <title>WGS of actinomycetes isolated from Thailand.</title>
        <authorList>
            <person name="Thawai C."/>
        </authorList>
    </citation>
    <scope>NUCLEOTIDE SEQUENCE [LARGE SCALE GENOMIC DNA]</scope>
    <source>
        <strain evidence="4 5">PLAI 1-29</strain>
    </source>
</reference>
<evidence type="ECO:0000313" key="4">
    <source>
        <dbReference type="EMBL" id="NJP99091.1"/>
    </source>
</evidence>
<dbReference type="PANTHER" id="PTHR35526:SF3">
    <property type="entry name" value="ANTI-SIGMA-F FACTOR RSBW"/>
    <property type="match status" value="1"/>
</dbReference>
<dbReference type="InterPro" id="IPR050267">
    <property type="entry name" value="Anti-sigma-factor_SerPK"/>
</dbReference>
<dbReference type="Pfam" id="PF13581">
    <property type="entry name" value="HATPase_c_2"/>
    <property type="match status" value="1"/>
</dbReference>
<feature type="domain" description="Histidine kinase/HSP90-like ATPase" evidence="3">
    <location>
        <begin position="14"/>
        <end position="105"/>
    </location>
</feature>
<dbReference type="Proteomes" id="UP000695264">
    <property type="component" value="Unassembled WGS sequence"/>
</dbReference>
<dbReference type="CDD" id="cd16936">
    <property type="entry name" value="HATPase_RsbW-like"/>
    <property type="match status" value="1"/>
</dbReference>
<gene>
    <name evidence="4" type="ORF">HCK00_00550</name>
</gene>
<evidence type="ECO:0000259" key="3">
    <source>
        <dbReference type="Pfam" id="PF13581"/>
    </source>
</evidence>
<organism evidence="4 5">
    <name type="scientific">Streptomyces zingiberis</name>
    <dbReference type="NCBI Taxonomy" id="2053010"/>
    <lineage>
        <taxon>Bacteria</taxon>
        <taxon>Bacillati</taxon>
        <taxon>Actinomycetota</taxon>
        <taxon>Actinomycetes</taxon>
        <taxon>Kitasatosporales</taxon>
        <taxon>Streptomycetaceae</taxon>
        <taxon>Streptomyces</taxon>
    </lineage>
</organism>
<sequence length="240" mass="25437">MAEWGHPPSTDVSCAVALVVGELAANAVRHGRVPGRDFRLQLRLDEAAGLVRIEVTDAAGARRLPATPPPPGPDGESGRGLLLVDSLAARRGSEPRHPTGKTVWAEVPTARTSSNAPGPAGPSPLPISHRTDGDPMDANTWTSIDKLRQWLDDQAGPSARQDRRLLRVLKIGEEFGEVAEAVHGALGANPRKGASHSWGDVEKELCDVIVTSMVALASITPEGEKALDDRLRHLVARAGL</sequence>
<keyword evidence="5" id="KW-1185">Reference proteome</keyword>
<keyword evidence="1" id="KW-0418">Kinase</keyword>
<name>A0ABX1BTJ0_9ACTN</name>
<evidence type="ECO:0000256" key="1">
    <source>
        <dbReference type="ARBA" id="ARBA00022527"/>
    </source>
</evidence>
<dbReference type="CDD" id="cd11533">
    <property type="entry name" value="NTP-PPase_Af0060_like"/>
    <property type="match status" value="1"/>
</dbReference>
<protein>
    <recommendedName>
        <fullName evidence="3">Histidine kinase/HSP90-like ATPase domain-containing protein</fullName>
    </recommendedName>
</protein>
<keyword evidence="1" id="KW-0723">Serine/threonine-protein kinase</keyword>
<comment type="caution">
    <text evidence="4">The sequence shown here is derived from an EMBL/GenBank/DDBJ whole genome shotgun (WGS) entry which is preliminary data.</text>
</comment>
<dbReference type="EMBL" id="JAATEN010000001">
    <property type="protein sequence ID" value="NJP99091.1"/>
    <property type="molecule type" value="Genomic_DNA"/>
</dbReference>
<dbReference type="Gene3D" id="3.30.565.10">
    <property type="entry name" value="Histidine kinase-like ATPase, C-terminal domain"/>
    <property type="match status" value="1"/>
</dbReference>